<dbReference type="PROSITE" id="PS50158">
    <property type="entry name" value="ZF_CCHC"/>
    <property type="match status" value="1"/>
</dbReference>
<dbReference type="EMBL" id="VXIS01000178">
    <property type="protein sequence ID" value="KAA8898801.1"/>
    <property type="molecule type" value="Genomic_DNA"/>
</dbReference>
<protein>
    <recommendedName>
        <fullName evidence="2">CCHC-type domain-containing protein</fullName>
    </recommendedName>
</protein>
<dbReference type="InterPro" id="IPR001878">
    <property type="entry name" value="Znf_CCHC"/>
</dbReference>
<evidence type="ECO:0000313" key="4">
    <source>
        <dbReference type="Proteomes" id="UP000326924"/>
    </source>
</evidence>
<evidence type="ECO:0000256" key="1">
    <source>
        <dbReference type="PROSITE-ProRule" id="PRU00047"/>
    </source>
</evidence>
<keyword evidence="4" id="KW-1185">Reference proteome</keyword>
<dbReference type="AlphaFoldDB" id="A0A5J5ENN4"/>
<keyword evidence="1" id="KW-0862">Zinc</keyword>
<keyword evidence="1" id="KW-0479">Metal-binding</keyword>
<dbReference type="GO" id="GO:0003676">
    <property type="term" value="F:nucleic acid binding"/>
    <property type="evidence" value="ECO:0007669"/>
    <property type="project" value="InterPro"/>
</dbReference>
<dbReference type="InParanoid" id="A0A5J5ENN4"/>
<evidence type="ECO:0000259" key="2">
    <source>
        <dbReference type="PROSITE" id="PS50158"/>
    </source>
</evidence>
<keyword evidence="1" id="KW-0863">Zinc-finger</keyword>
<gene>
    <name evidence="3" type="ORF">FN846DRAFT_197076</name>
</gene>
<dbReference type="SMART" id="SM00343">
    <property type="entry name" value="ZnF_C2HC"/>
    <property type="match status" value="1"/>
</dbReference>
<dbReference type="Proteomes" id="UP000326924">
    <property type="component" value="Unassembled WGS sequence"/>
</dbReference>
<feature type="domain" description="CCHC-type" evidence="2">
    <location>
        <begin position="65"/>
        <end position="78"/>
    </location>
</feature>
<dbReference type="SUPFAM" id="SSF57756">
    <property type="entry name" value="Retrovirus zinc finger-like domains"/>
    <property type="match status" value="1"/>
</dbReference>
<proteinExistence type="predicted"/>
<dbReference type="Gene3D" id="4.10.60.10">
    <property type="entry name" value="Zinc finger, CCHC-type"/>
    <property type="match status" value="2"/>
</dbReference>
<sequence>MSRECSQPAKEKSCYKCGQTGMAEIRQIDLSYHFSNVRIGHISRDCNDPSAPQVSFGNGSGAAECYKCGKVGHIARQCQANGGYGGAGASFGAGGRAQTCYSCGGYGTMSCAASDCSVF</sequence>
<dbReference type="InterPro" id="IPR036875">
    <property type="entry name" value="Znf_CCHC_sf"/>
</dbReference>
<organism evidence="3 4">
    <name type="scientific">Sphaerosporella brunnea</name>
    <dbReference type="NCBI Taxonomy" id="1250544"/>
    <lineage>
        <taxon>Eukaryota</taxon>
        <taxon>Fungi</taxon>
        <taxon>Dikarya</taxon>
        <taxon>Ascomycota</taxon>
        <taxon>Pezizomycotina</taxon>
        <taxon>Pezizomycetes</taxon>
        <taxon>Pezizales</taxon>
        <taxon>Pyronemataceae</taxon>
        <taxon>Sphaerosporella</taxon>
    </lineage>
</organism>
<accession>A0A5J5ENN4</accession>
<name>A0A5J5ENN4_9PEZI</name>
<dbReference type="GO" id="GO:0008270">
    <property type="term" value="F:zinc ion binding"/>
    <property type="evidence" value="ECO:0007669"/>
    <property type="project" value="UniProtKB-KW"/>
</dbReference>
<dbReference type="OrthoDB" id="3863715at2759"/>
<comment type="caution">
    <text evidence="3">The sequence shown here is derived from an EMBL/GenBank/DDBJ whole genome shotgun (WGS) entry which is preliminary data.</text>
</comment>
<reference evidence="3 4" key="1">
    <citation type="submission" date="2019-09" db="EMBL/GenBank/DDBJ databases">
        <title>Draft genome of the ectomycorrhizal ascomycete Sphaerosporella brunnea.</title>
        <authorList>
            <consortium name="DOE Joint Genome Institute"/>
            <person name="Benucci G.M."/>
            <person name="Marozzi G."/>
            <person name="Antonielli L."/>
            <person name="Sanchez S."/>
            <person name="Marco P."/>
            <person name="Wang X."/>
            <person name="Falini L.B."/>
            <person name="Barry K."/>
            <person name="Haridas S."/>
            <person name="Lipzen A."/>
            <person name="Labutti K."/>
            <person name="Grigoriev I.V."/>
            <person name="Murat C."/>
            <person name="Martin F."/>
            <person name="Albertini E."/>
            <person name="Donnini D."/>
            <person name="Bonito G."/>
        </authorList>
    </citation>
    <scope>NUCLEOTIDE SEQUENCE [LARGE SCALE GENOMIC DNA]</scope>
    <source>
        <strain evidence="3 4">Sb_GMNB300</strain>
    </source>
</reference>
<evidence type="ECO:0000313" key="3">
    <source>
        <dbReference type="EMBL" id="KAA8898801.1"/>
    </source>
</evidence>
<dbReference type="Pfam" id="PF00098">
    <property type="entry name" value="zf-CCHC"/>
    <property type="match status" value="1"/>
</dbReference>